<proteinExistence type="predicted"/>
<evidence type="ECO:0000313" key="2">
    <source>
        <dbReference type="Proteomes" id="UP000058074"/>
    </source>
</evidence>
<dbReference type="Proteomes" id="UP000058074">
    <property type="component" value="Chromosome"/>
</dbReference>
<reference evidence="1 2" key="1">
    <citation type="journal article" date="2015" name="Genome Announc.">
        <title>Complete Genome Sequence of Polypropylene Glycol- and Polyethylene Glycol-Degrading Sphingopyxis macrogoltabida Strain EY-1.</title>
        <authorList>
            <person name="Ohtsubo Y."/>
            <person name="Nagata Y."/>
            <person name="Numata M."/>
            <person name="Tsuchikane K."/>
            <person name="Hosoyama A."/>
            <person name="Yamazoe A."/>
            <person name="Tsuda M."/>
            <person name="Fujita N."/>
            <person name="Kawai F."/>
        </authorList>
    </citation>
    <scope>NUCLEOTIDE SEQUENCE [LARGE SCALE GENOMIC DNA]</scope>
    <source>
        <strain evidence="1 2">EY-1</strain>
    </source>
</reference>
<dbReference type="EMBL" id="CP012700">
    <property type="protein sequence ID" value="ALH80067.1"/>
    <property type="molecule type" value="Genomic_DNA"/>
</dbReference>
<name>A0A0N7GS92_SPHMC</name>
<sequence>MLLALLARRFAHPLTRISAQVTADPDSPRTSETVLRDIAQRISAGGADKMSNTDILIWNTAVVVGFMTGDRRIAVPTDARVLNWGAARAGFREMGLPDLAEFVRLFVGAAPTPRPSFPACSYQRCRYAASFARAQICAPPYSDLGASNRRP</sequence>
<dbReference type="KEGG" id="smag:AN936_06730"/>
<gene>
    <name evidence="1" type="ORF">AN936_06730</name>
</gene>
<dbReference type="AlphaFoldDB" id="A0A0N7GS92"/>
<organism evidence="1 2">
    <name type="scientific">Sphingopyxis macrogoltabida</name>
    <name type="common">Sphingomonas macrogoltabidus</name>
    <dbReference type="NCBI Taxonomy" id="33050"/>
    <lineage>
        <taxon>Bacteria</taxon>
        <taxon>Pseudomonadati</taxon>
        <taxon>Pseudomonadota</taxon>
        <taxon>Alphaproteobacteria</taxon>
        <taxon>Sphingomonadales</taxon>
        <taxon>Sphingomonadaceae</taxon>
        <taxon>Sphingopyxis</taxon>
    </lineage>
</organism>
<dbReference type="PATRIC" id="fig|33050.5.peg.1399"/>
<evidence type="ECO:0000313" key="1">
    <source>
        <dbReference type="EMBL" id="ALH80067.1"/>
    </source>
</evidence>
<accession>A0A0N7GS92</accession>
<protein>
    <submittedName>
        <fullName evidence="1">Uncharacterized protein</fullName>
    </submittedName>
</protein>